<dbReference type="AlphaFoldDB" id="A0A1G7BB20"/>
<dbReference type="Gene3D" id="3.40.50.2000">
    <property type="entry name" value="Glycogen Phosphorylase B"/>
    <property type="match status" value="2"/>
</dbReference>
<dbReference type="PANTHER" id="PTHR45947">
    <property type="entry name" value="SULFOQUINOVOSYL TRANSFERASE SQD2"/>
    <property type="match status" value="1"/>
</dbReference>
<keyword evidence="3" id="KW-0808">Transferase</keyword>
<protein>
    <submittedName>
        <fullName evidence="3">Glycosyltransferase involved in cell wall bisynthesis</fullName>
    </submittedName>
</protein>
<dbReference type="PANTHER" id="PTHR45947:SF3">
    <property type="entry name" value="SULFOQUINOVOSYL TRANSFERASE SQD2"/>
    <property type="match status" value="1"/>
</dbReference>
<proteinExistence type="predicted"/>
<accession>A0A1G7BB20</accession>
<dbReference type="SUPFAM" id="SSF53756">
    <property type="entry name" value="UDP-Glycosyltransferase/glycogen phosphorylase"/>
    <property type="match status" value="1"/>
</dbReference>
<dbReference type="InterPro" id="IPR001296">
    <property type="entry name" value="Glyco_trans_1"/>
</dbReference>
<evidence type="ECO:0000313" key="4">
    <source>
        <dbReference type="Proteomes" id="UP000199344"/>
    </source>
</evidence>
<dbReference type="CDD" id="cd03801">
    <property type="entry name" value="GT4_PimA-like"/>
    <property type="match status" value="1"/>
</dbReference>
<feature type="domain" description="Glycosyl transferase family 1" evidence="1">
    <location>
        <begin position="202"/>
        <end position="333"/>
    </location>
</feature>
<dbReference type="Proteomes" id="UP000199344">
    <property type="component" value="Unassembled WGS sequence"/>
</dbReference>
<dbReference type="InterPro" id="IPR028098">
    <property type="entry name" value="Glyco_trans_4-like_N"/>
</dbReference>
<reference evidence="3 4" key="1">
    <citation type="submission" date="2016-10" db="EMBL/GenBank/DDBJ databases">
        <authorList>
            <person name="de Groot N.N."/>
        </authorList>
    </citation>
    <scope>NUCLEOTIDE SEQUENCE [LARGE SCALE GENOMIC DNA]</scope>
    <source>
        <strain evidence="3 4">DSM 22220</strain>
    </source>
</reference>
<feature type="domain" description="Glycosyltransferase subfamily 4-like N-terminal" evidence="2">
    <location>
        <begin position="22"/>
        <end position="186"/>
    </location>
</feature>
<sequence length="371" mass="41003">MAERSGAGRPRRVVHVTEAPLGGVATYLDELLTAQLALSPDTQFDLISPEVNRAALTFGERSNFTFIGMEMRRGNRRDLISLAWRTIRHIRRTRPAILHIHSSYAGAAIRALSAFIPRGTRVVYCPHGWAFSREGSRKMQRGVAAVERALSRVTDRIICISDYERREALSVGIGAAKLAVIDNGISPRGDRPALPASDPDAPLRIAFAGRFDRQKGYDAFLEVMERLGPRATGHAIGSAIVSSDALPPVPENVELLGWQKREAVFDLFRRADLLLVPSRWEGFGLVAVEAMQARLAVFASRVGGLQDIVVDGETGRLFTPDRVDEIVALIEAARSHDLRRYGDAGYARFVEKYTAERMAREVNALYAELLT</sequence>
<evidence type="ECO:0000259" key="2">
    <source>
        <dbReference type="Pfam" id="PF13439"/>
    </source>
</evidence>
<evidence type="ECO:0000259" key="1">
    <source>
        <dbReference type="Pfam" id="PF00534"/>
    </source>
</evidence>
<dbReference type="Pfam" id="PF13439">
    <property type="entry name" value="Glyco_transf_4"/>
    <property type="match status" value="1"/>
</dbReference>
<keyword evidence="4" id="KW-1185">Reference proteome</keyword>
<organism evidence="3 4">
    <name type="scientific">Paracoccus isoporae</name>
    <dbReference type="NCBI Taxonomy" id="591205"/>
    <lineage>
        <taxon>Bacteria</taxon>
        <taxon>Pseudomonadati</taxon>
        <taxon>Pseudomonadota</taxon>
        <taxon>Alphaproteobacteria</taxon>
        <taxon>Rhodobacterales</taxon>
        <taxon>Paracoccaceae</taxon>
        <taxon>Paracoccus</taxon>
    </lineage>
</organism>
<dbReference type="EMBL" id="FNAH01000005">
    <property type="protein sequence ID" value="SDE24000.1"/>
    <property type="molecule type" value="Genomic_DNA"/>
</dbReference>
<dbReference type="Pfam" id="PF00534">
    <property type="entry name" value="Glycos_transf_1"/>
    <property type="match status" value="1"/>
</dbReference>
<gene>
    <name evidence="3" type="ORF">SAMN05421538_10531</name>
</gene>
<dbReference type="GO" id="GO:0016757">
    <property type="term" value="F:glycosyltransferase activity"/>
    <property type="evidence" value="ECO:0007669"/>
    <property type="project" value="InterPro"/>
</dbReference>
<dbReference type="RefSeq" id="WP_090523214.1">
    <property type="nucleotide sequence ID" value="NZ_FNAH01000005.1"/>
</dbReference>
<dbReference type="OrthoDB" id="529131at2"/>
<dbReference type="InterPro" id="IPR050194">
    <property type="entry name" value="Glycosyltransferase_grp1"/>
</dbReference>
<evidence type="ECO:0000313" key="3">
    <source>
        <dbReference type="EMBL" id="SDE24000.1"/>
    </source>
</evidence>
<dbReference type="STRING" id="591205.SAMN05421538_10531"/>
<name>A0A1G7BB20_9RHOB</name>